<reference evidence="2" key="1">
    <citation type="journal article" date="2019" name="Int. J. Syst. Evol. Microbiol.">
        <title>The Global Catalogue of Microorganisms (GCM) 10K type strain sequencing project: providing services to taxonomists for standard genome sequencing and annotation.</title>
        <authorList>
            <consortium name="The Broad Institute Genomics Platform"/>
            <consortium name="The Broad Institute Genome Sequencing Center for Infectious Disease"/>
            <person name="Wu L."/>
            <person name="Ma J."/>
        </authorList>
    </citation>
    <scope>NUCLEOTIDE SEQUENCE [LARGE SCALE GENOMIC DNA]</scope>
    <source>
        <strain evidence="2">TBRC 4489</strain>
    </source>
</reference>
<dbReference type="EMBL" id="JBHSBM010000040">
    <property type="protein sequence ID" value="MFC4062196.1"/>
    <property type="molecule type" value="Genomic_DNA"/>
</dbReference>
<comment type="caution">
    <text evidence="1">The sequence shown here is derived from an EMBL/GenBank/DDBJ whole genome shotgun (WGS) entry which is preliminary data.</text>
</comment>
<sequence length="66" mass="7313">MTTREIARLFLVSEATMAARITRAKKKIAQAGIPYRVPDGPELGERRDGVPDVRERRAAAYQTVTG</sequence>
<dbReference type="Proteomes" id="UP001595850">
    <property type="component" value="Unassembled WGS sequence"/>
</dbReference>
<name>A0ABV8IDI1_9ACTN</name>
<dbReference type="PANTHER" id="PTHR47756">
    <property type="entry name" value="BLL6612 PROTEIN-RELATED"/>
    <property type="match status" value="1"/>
</dbReference>
<accession>A0ABV8IDI1</accession>
<proteinExistence type="predicted"/>
<dbReference type="RefSeq" id="WP_377293179.1">
    <property type="nucleotide sequence ID" value="NZ_JBHSBM010000040.1"/>
</dbReference>
<protein>
    <recommendedName>
        <fullName evidence="3">RNA polymerase sigma factor 70 region 4 type 2 domain-containing protein</fullName>
    </recommendedName>
</protein>
<evidence type="ECO:0000313" key="2">
    <source>
        <dbReference type="Proteomes" id="UP001595850"/>
    </source>
</evidence>
<gene>
    <name evidence="1" type="ORF">ACFOWE_28160</name>
</gene>
<dbReference type="PANTHER" id="PTHR47756:SF2">
    <property type="entry name" value="BLL6612 PROTEIN"/>
    <property type="match status" value="1"/>
</dbReference>
<organism evidence="1 2">
    <name type="scientific">Planomonospora corallina</name>
    <dbReference type="NCBI Taxonomy" id="1806052"/>
    <lineage>
        <taxon>Bacteria</taxon>
        <taxon>Bacillati</taxon>
        <taxon>Actinomycetota</taxon>
        <taxon>Actinomycetes</taxon>
        <taxon>Streptosporangiales</taxon>
        <taxon>Streptosporangiaceae</taxon>
        <taxon>Planomonospora</taxon>
    </lineage>
</organism>
<keyword evidence="2" id="KW-1185">Reference proteome</keyword>
<evidence type="ECO:0008006" key="3">
    <source>
        <dbReference type="Google" id="ProtNLM"/>
    </source>
</evidence>
<evidence type="ECO:0000313" key="1">
    <source>
        <dbReference type="EMBL" id="MFC4062196.1"/>
    </source>
</evidence>